<name>A0A9Q0KWG5_9MAGN</name>
<reference evidence="5" key="1">
    <citation type="journal article" date="2023" name="Plant J.">
        <title>The genome of the king protea, Protea cynaroides.</title>
        <authorList>
            <person name="Chang J."/>
            <person name="Duong T.A."/>
            <person name="Schoeman C."/>
            <person name="Ma X."/>
            <person name="Roodt D."/>
            <person name="Barker N."/>
            <person name="Li Z."/>
            <person name="Van de Peer Y."/>
            <person name="Mizrachi E."/>
        </authorList>
    </citation>
    <scope>NUCLEOTIDE SEQUENCE</scope>
    <source>
        <tissue evidence="5">Young leaves</tissue>
    </source>
</reference>
<comment type="similarity">
    <text evidence="1">Belongs to the DEFL family.</text>
</comment>
<dbReference type="GO" id="GO:0050832">
    <property type="term" value="P:defense response to fungus"/>
    <property type="evidence" value="ECO:0007669"/>
    <property type="project" value="UniProtKB-KW"/>
</dbReference>
<sequence>MGRVDLGWVDNFVGANPDPLIPINKKISKSHCIWKWLCYLVIGGYLGKGDVLGYHQAGSTMKSSEVASMVLKADAQSCKKILDCNGCELSTCRQECYKKYTGIGYCQENDLDPLHPKFRCVCIYAGLPCPLSIACQS</sequence>
<dbReference type="Pfam" id="PF07333">
    <property type="entry name" value="SLR1-BP"/>
    <property type="match status" value="1"/>
</dbReference>
<keyword evidence="4" id="KW-0611">Plant defense</keyword>
<dbReference type="EMBL" id="JAMYWD010000002">
    <property type="protein sequence ID" value="KAJ4977966.1"/>
    <property type="molecule type" value="Genomic_DNA"/>
</dbReference>
<protein>
    <submittedName>
        <fullName evidence="5">Uncharacterized protein</fullName>
    </submittedName>
</protein>
<evidence type="ECO:0000256" key="4">
    <source>
        <dbReference type="ARBA" id="ARBA00022821"/>
    </source>
</evidence>
<evidence type="ECO:0000313" key="5">
    <source>
        <dbReference type="EMBL" id="KAJ4977966.1"/>
    </source>
</evidence>
<gene>
    <name evidence="5" type="ORF">NE237_008746</name>
</gene>
<keyword evidence="3" id="KW-0295">Fungicide</keyword>
<dbReference type="AlphaFoldDB" id="A0A9Q0KWG5"/>
<dbReference type="OrthoDB" id="1869961at2759"/>
<evidence type="ECO:0000256" key="1">
    <source>
        <dbReference type="ARBA" id="ARBA00006722"/>
    </source>
</evidence>
<keyword evidence="6" id="KW-1185">Reference proteome</keyword>
<organism evidence="5 6">
    <name type="scientific">Protea cynaroides</name>
    <dbReference type="NCBI Taxonomy" id="273540"/>
    <lineage>
        <taxon>Eukaryota</taxon>
        <taxon>Viridiplantae</taxon>
        <taxon>Streptophyta</taxon>
        <taxon>Embryophyta</taxon>
        <taxon>Tracheophyta</taxon>
        <taxon>Spermatophyta</taxon>
        <taxon>Magnoliopsida</taxon>
        <taxon>Proteales</taxon>
        <taxon>Proteaceae</taxon>
        <taxon>Protea</taxon>
    </lineage>
</organism>
<keyword evidence="2" id="KW-0929">Antimicrobial</keyword>
<dbReference type="GO" id="GO:0031640">
    <property type="term" value="P:killing of cells of another organism"/>
    <property type="evidence" value="ECO:0007669"/>
    <property type="project" value="UniProtKB-KW"/>
</dbReference>
<comment type="caution">
    <text evidence="5">The sequence shown here is derived from an EMBL/GenBank/DDBJ whole genome shotgun (WGS) entry which is preliminary data.</text>
</comment>
<evidence type="ECO:0000256" key="2">
    <source>
        <dbReference type="ARBA" id="ARBA00022529"/>
    </source>
</evidence>
<evidence type="ECO:0000256" key="3">
    <source>
        <dbReference type="ARBA" id="ARBA00022577"/>
    </source>
</evidence>
<dbReference type="Proteomes" id="UP001141806">
    <property type="component" value="Unassembled WGS sequence"/>
</dbReference>
<evidence type="ECO:0000313" key="6">
    <source>
        <dbReference type="Proteomes" id="UP001141806"/>
    </source>
</evidence>
<accession>A0A9Q0KWG5</accession>
<dbReference type="InterPro" id="IPR010851">
    <property type="entry name" value="DEFL"/>
</dbReference>
<proteinExistence type="inferred from homology"/>